<evidence type="ECO:0000256" key="2">
    <source>
        <dbReference type="SAM" id="MobiDB-lite"/>
    </source>
</evidence>
<sequence>MTLTVLVAFTAYESNSETKAYADQLDQRIAQRDQQIANADERMAHLATMQAMLTDLETDLSDLSKTLAVDPATTTTAVLLQSPPASQLLTDKTVKNQASAPAGATQ</sequence>
<keyword evidence="1" id="KW-0175">Coiled coil</keyword>
<dbReference type="AlphaFoldDB" id="A0A1Y1QVY2"/>
<evidence type="ECO:0000256" key="1">
    <source>
        <dbReference type="SAM" id="Coils"/>
    </source>
</evidence>
<gene>
    <name evidence="3" type="ORF">BWK73_09235</name>
</gene>
<accession>A0A1Y1QVY2</accession>
<evidence type="ECO:0000313" key="3">
    <source>
        <dbReference type="EMBL" id="OQX14568.1"/>
    </source>
</evidence>
<reference evidence="3 4" key="1">
    <citation type="submission" date="2017-01" db="EMBL/GenBank/DDBJ databases">
        <title>Novel large sulfur bacteria in the metagenomes of groundwater-fed chemosynthetic microbial mats in the Lake Huron basin.</title>
        <authorList>
            <person name="Sharrar A.M."/>
            <person name="Flood B.E."/>
            <person name="Bailey J.V."/>
            <person name="Jones D.S."/>
            <person name="Biddanda B."/>
            <person name="Ruberg S.A."/>
            <person name="Marcus D.N."/>
            <person name="Dick G.J."/>
        </authorList>
    </citation>
    <scope>NUCLEOTIDE SEQUENCE [LARGE SCALE GENOMIC DNA]</scope>
    <source>
        <strain evidence="3">A8</strain>
    </source>
</reference>
<feature type="region of interest" description="Disordered" evidence="2">
    <location>
        <begin position="85"/>
        <end position="106"/>
    </location>
</feature>
<feature type="coiled-coil region" evidence="1">
    <location>
        <begin position="22"/>
        <end position="66"/>
    </location>
</feature>
<protein>
    <submittedName>
        <fullName evidence="3">Uncharacterized protein</fullName>
    </submittedName>
</protein>
<dbReference type="EMBL" id="MTEJ01000027">
    <property type="protein sequence ID" value="OQX14568.1"/>
    <property type="molecule type" value="Genomic_DNA"/>
</dbReference>
<name>A0A1Y1QVY2_9GAMM</name>
<evidence type="ECO:0000313" key="4">
    <source>
        <dbReference type="Proteomes" id="UP000192491"/>
    </source>
</evidence>
<comment type="caution">
    <text evidence="3">The sequence shown here is derived from an EMBL/GenBank/DDBJ whole genome shotgun (WGS) entry which is preliminary data.</text>
</comment>
<organism evidence="3 4">
    <name type="scientific">Thiothrix lacustris</name>
    <dbReference type="NCBI Taxonomy" id="525917"/>
    <lineage>
        <taxon>Bacteria</taxon>
        <taxon>Pseudomonadati</taxon>
        <taxon>Pseudomonadota</taxon>
        <taxon>Gammaproteobacteria</taxon>
        <taxon>Thiotrichales</taxon>
        <taxon>Thiotrichaceae</taxon>
        <taxon>Thiothrix</taxon>
    </lineage>
</organism>
<proteinExistence type="predicted"/>
<dbReference type="Proteomes" id="UP000192491">
    <property type="component" value="Unassembled WGS sequence"/>
</dbReference>